<protein>
    <submittedName>
        <fullName evidence="3">Pimeloyl-ACP methyl ester carboxylesterase</fullName>
    </submittedName>
</protein>
<dbReference type="PANTHER" id="PTHR16138">
    <property type="entry name" value="MYCOPHENOLIC ACID ACYL-GLUCURONIDE ESTERASE, MITOCHONDRIAL"/>
    <property type="match status" value="1"/>
</dbReference>
<name>A0ABU1RP24_9GAMM</name>
<dbReference type="Gene3D" id="3.40.50.1820">
    <property type="entry name" value="alpha/beta hydrolase"/>
    <property type="match status" value="1"/>
</dbReference>
<dbReference type="Proteomes" id="UP001254759">
    <property type="component" value="Unassembled WGS sequence"/>
</dbReference>
<reference evidence="3 4" key="1">
    <citation type="submission" date="2023-07" db="EMBL/GenBank/DDBJ databases">
        <title>Sorghum-associated microbial communities from plants grown in Nebraska, USA.</title>
        <authorList>
            <person name="Schachtman D."/>
        </authorList>
    </citation>
    <scope>NUCLEOTIDE SEQUENCE [LARGE SCALE GENOMIC DNA]</scope>
    <source>
        <strain evidence="3 4">BE107</strain>
    </source>
</reference>
<evidence type="ECO:0000313" key="4">
    <source>
        <dbReference type="Proteomes" id="UP001254759"/>
    </source>
</evidence>
<keyword evidence="4" id="KW-1185">Reference proteome</keyword>
<dbReference type="Pfam" id="PF12146">
    <property type="entry name" value="Hydrolase_4"/>
    <property type="match status" value="1"/>
</dbReference>
<dbReference type="SUPFAM" id="SSF53474">
    <property type="entry name" value="alpha/beta-Hydrolases"/>
    <property type="match status" value="1"/>
</dbReference>
<dbReference type="InterPro" id="IPR052382">
    <property type="entry name" value="ABHD10_acyl-thioesterase"/>
</dbReference>
<comment type="caution">
    <text evidence="3">The sequence shown here is derived from an EMBL/GenBank/DDBJ whole genome shotgun (WGS) entry which is preliminary data.</text>
</comment>
<sequence length="274" mass="29523">MKVDYFGANGRSLLGTLHFSPRLHAGSASVVLCNPFGEEAARVHRAYRVLAGKLQEAGYATLRFDYSGTGDSSGDAADCTVEAWLDDLEAAIDELRRQSGSPRVVLVGLRFGAALAALCAQREHLRVAHLVLWDPVVRGDHYLQELAAMHRAYMNEELGQRWKAPSPSDGARFPTEALGMPISDALASQMAGIDIAATLPRANHVTVLSTRDSADMQRLRSQWQACPALRWIDVIGGTSWNSDAALNSALVPAKEIATIVSGVTECSPRSRGAD</sequence>
<dbReference type="RefSeq" id="WP_310090410.1">
    <property type="nucleotide sequence ID" value="NZ_JAVDTT010000001.1"/>
</dbReference>
<keyword evidence="1" id="KW-0378">Hydrolase</keyword>
<dbReference type="InterPro" id="IPR022742">
    <property type="entry name" value="Hydrolase_4"/>
</dbReference>
<evidence type="ECO:0000256" key="1">
    <source>
        <dbReference type="ARBA" id="ARBA00022801"/>
    </source>
</evidence>
<proteinExistence type="predicted"/>
<organism evidence="3 4">
    <name type="scientific">Pseudoxanthomonas sacheonensis</name>
    <dbReference type="NCBI Taxonomy" id="443615"/>
    <lineage>
        <taxon>Bacteria</taxon>
        <taxon>Pseudomonadati</taxon>
        <taxon>Pseudomonadota</taxon>
        <taxon>Gammaproteobacteria</taxon>
        <taxon>Lysobacterales</taxon>
        <taxon>Lysobacteraceae</taxon>
        <taxon>Pseudoxanthomonas</taxon>
    </lineage>
</organism>
<evidence type="ECO:0000313" key="3">
    <source>
        <dbReference type="EMBL" id="MDR6840521.1"/>
    </source>
</evidence>
<dbReference type="InterPro" id="IPR029058">
    <property type="entry name" value="AB_hydrolase_fold"/>
</dbReference>
<dbReference type="PANTHER" id="PTHR16138:SF7">
    <property type="entry name" value="PALMITOYL-PROTEIN THIOESTERASE ABHD10, MITOCHONDRIAL"/>
    <property type="match status" value="1"/>
</dbReference>
<dbReference type="EMBL" id="JAVDTT010000001">
    <property type="protein sequence ID" value="MDR6840521.1"/>
    <property type="molecule type" value="Genomic_DNA"/>
</dbReference>
<accession>A0ABU1RP24</accession>
<feature type="domain" description="Serine aminopeptidase S33" evidence="2">
    <location>
        <begin position="28"/>
        <end position="158"/>
    </location>
</feature>
<gene>
    <name evidence="3" type="ORF">J2W94_000785</name>
</gene>
<evidence type="ECO:0000259" key="2">
    <source>
        <dbReference type="Pfam" id="PF12146"/>
    </source>
</evidence>